<sequence length="84" mass="9778">MNRCITFSLDGSSYICDKHLCKTDDIDKSMDFLMDIFDKRTSDKLKGIKLPENLITCLEVEFEELSMSIDLKDRQDVQIYLSAF</sequence>
<evidence type="ECO:0000313" key="1">
    <source>
        <dbReference type="EMBL" id="CAI5443368.1"/>
    </source>
</evidence>
<keyword evidence="2" id="KW-1185">Reference proteome</keyword>
<name>A0A9P1IEY6_9PELO</name>
<gene>
    <name evidence="1" type="ORF">CAMP_LOCUS6005</name>
</gene>
<proteinExistence type="predicted"/>
<dbReference type="EMBL" id="CANHGI010000002">
    <property type="protein sequence ID" value="CAI5443368.1"/>
    <property type="molecule type" value="Genomic_DNA"/>
</dbReference>
<reference evidence="1" key="1">
    <citation type="submission" date="2022-11" db="EMBL/GenBank/DDBJ databases">
        <authorList>
            <person name="Kikuchi T."/>
        </authorList>
    </citation>
    <scope>NUCLEOTIDE SEQUENCE</scope>
    <source>
        <strain evidence="1">PS1010</strain>
    </source>
</reference>
<comment type="caution">
    <text evidence="1">The sequence shown here is derived from an EMBL/GenBank/DDBJ whole genome shotgun (WGS) entry which is preliminary data.</text>
</comment>
<protein>
    <submittedName>
        <fullName evidence="1">Uncharacterized protein</fullName>
    </submittedName>
</protein>
<evidence type="ECO:0000313" key="2">
    <source>
        <dbReference type="Proteomes" id="UP001152747"/>
    </source>
</evidence>
<dbReference type="AlphaFoldDB" id="A0A9P1IEY6"/>
<accession>A0A9P1IEY6</accession>
<organism evidence="1 2">
    <name type="scientific">Caenorhabditis angaria</name>
    <dbReference type="NCBI Taxonomy" id="860376"/>
    <lineage>
        <taxon>Eukaryota</taxon>
        <taxon>Metazoa</taxon>
        <taxon>Ecdysozoa</taxon>
        <taxon>Nematoda</taxon>
        <taxon>Chromadorea</taxon>
        <taxon>Rhabditida</taxon>
        <taxon>Rhabditina</taxon>
        <taxon>Rhabditomorpha</taxon>
        <taxon>Rhabditoidea</taxon>
        <taxon>Rhabditidae</taxon>
        <taxon>Peloderinae</taxon>
        <taxon>Caenorhabditis</taxon>
    </lineage>
</organism>
<dbReference type="Proteomes" id="UP001152747">
    <property type="component" value="Unassembled WGS sequence"/>
</dbReference>